<evidence type="ECO:0000313" key="2">
    <source>
        <dbReference type="Proteomes" id="UP000019812"/>
    </source>
</evidence>
<protein>
    <submittedName>
        <fullName evidence="1">Uncharacterized protein</fullName>
    </submittedName>
</protein>
<name>A0A084Y3W6_9PROT</name>
<evidence type="ECO:0000313" key="1">
    <source>
        <dbReference type="EMBL" id="KFB69410.1"/>
    </source>
</evidence>
<gene>
    <name evidence="1" type="ORF">CAPSK01_000884</name>
</gene>
<reference evidence="1 2" key="1">
    <citation type="submission" date="2014-07" db="EMBL/GenBank/DDBJ databases">
        <title>Expanding our view of genomic diversity in Candidatus Accumulibacter clades.</title>
        <authorList>
            <person name="Skennerton C.T."/>
            <person name="Barr J.J."/>
            <person name="Slater F.R."/>
            <person name="Bond P.L."/>
            <person name="Tyson G.W."/>
        </authorList>
    </citation>
    <scope>NUCLEOTIDE SEQUENCE [LARGE SCALE GENOMIC DNA]</scope>
    <source>
        <strain evidence="2">SK-01</strain>
    </source>
</reference>
<dbReference type="AlphaFoldDB" id="A0A084Y3W6"/>
<dbReference type="EMBL" id="JDSS02000015">
    <property type="protein sequence ID" value="KFB69410.1"/>
    <property type="molecule type" value="Genomic_DNA"/>
</dbReference>
<dbReference type="Proteomes" id="UP000019812">
    <property type="component" value="Unassembled WGS sequence"/>
</dbReference>
<accession>A0A084Y3W6</accession>
<sequence length="69" mass="7787">MNVPSVWHDPVVAEIHATRERLAEQYHNDLVTYSKAAEDRCRALGLTMVEDQERIAKMASPSLEVPRPG</sequence>
<comment type="caution">
    <text evidence="1">The sequence shown here is derived from an EMBL/GenBank/DDBJ whole genome shotgun (WGS) entry which is preliminary data.</text>
</comment>
<proteinExistence type="predicted"/>
<organism evidence="1 2">
    <name type="scientific">Candidatus Accumulibacter vicinus</name>
    <dbReference type="NCBI Taxonomy" id="2954382"/>
    <lineage>
        <taxon>Bacteria</taxon>
        <taxon>Pseudomonadati</taxon>
        <taxon>Pseudomonadota</taxon>
        <taxon>Betaproteobacteria</taxon>
        <taxon>Candidatus Accumulibacter</taxon>
    </lineage>
</organism>